<organism evidence="2 3">
    <name type="scientific">Pyrobaculum oguniense (strain DSM 13380 / JCM 10595 / TE7)</name>
    <dbReference type="NCBI Taxonomy" id="698757"/>
    <lineage>
        <taxon>Archaea</taxon>
        <taxon>Thermoproteota</taxon>
        <taxon>Thermoprotei</taxon>
        <taxon>Thermoproteales</taxon>
        <taxon>Thermoproteaceae</taxon>
        <taxon>Pyrobaculum</taxon>
    </lineage>
</organism>
<proteinExistence type="predicted"/>
<sequence>MTGSKGLLLALALAVALSAASVYTVDHYVVINYTAWATQVKPTYIFKLGNCDVYVYVARTFNDTTVLLNSPEPVPPRLEPMSEEDVEKVIDALVRLPGETKVGLSILHVFKLKNGDIVGGESSEDLVLNATSLEDLVNKASEKLGIKVYKRPAEADKFMEEVKRKGANTTTTQGLIAKVASIRNIYKRIGDVVLKISYIDRTVYVGATNLTDAVAYVKELERQLGKPLPVYIRVGSYWVSGEKEQALLEAAEQWEKEMKTVRVITEGNRTKAVEGIVHIIHPSAGDLGPVVVVFPYVNGTPPDEGTAKRLVGRFVELAGFCPQPLVVEFWPKTGVEYLVGRANYASYAVPIIALAVAALAALRLKRR</sequence>
<evidence type="ECO:0000313" key="2">
    <source>
        <dbReference type="EMBL" id="AFA38967.1"/>
    </source>
</evidence>
<dbReference type="AlphaFoldDB" id="H6Q8G0"/>
<feature type="transmembrane region" description="Helical" evidence="1">
    <location>
        <begin position="344"/>
        <end position="362"/>
    </location>
</feature>
<keyword evidence="3" id="KW-1185">Reference proteome</keyword>
<dbReference type="eggNOG" id="arCOG07061">
    <property type="taxonomic scope" value="Archaea"/>
</dbReference>
<accession>H6Q8G0</accession>
<keyword evidence="1" id="KW-0472">Membrane</keyword>
<keyword evidence="1" id="KW-1133">Transmembrane helix</keyword>
<dbReference type="HOGENOM" id="CLU_726873_0_0_2"/>
<evidence type="ECO:0000313" key="3">
    <source>
        <dbReference type="Proteomes" id="UP000009062"/>
    </source>
</evidence>
<protein>
    <submittedName>
        <fullName evidence="2">Uncharacterized protein</fullName>
    </submittedName>
</protein>
<reference evidence="2 3" key="1">
    <citation type="journal article" date="2012" name="Stand. Genomic Sci.">
        <title>Complete genome sequence of Pyrobaculum oguniense.</title>
        <authorList>
            <person name="Bernick D.L."/>
            <person name="Karplus K."/>
            <person name="Lui L.M."/>
            <person name="Coker J.K."/>
            <person name="Murphy J.N."/>
            <person name="Chan P.P."/>
            <person name="Cozen A.E."/>
            <person name="Lowe T.M."/>
        </authorList>
    </citation>
    <scope>NUCLEOTIDE SEQUENCE [LARGE SCALE GENOMIC DNA]</scope>
    <source>
        <strain evidence="2 3">TE7</strain>
    </source>
</reference>
<keyword evidence="1" id="KW-0812">Transmembrane</keyword>
<evidence type="ECO:0000256" key="1">
    <source>
        <dbReference type="SAM" id="Phobius"/>
    </source>
</evidence>
<dbReference type="Proteomes" id="UP000009062">
    <property type="component" value="Chromosome"/>
</dbReference>
<dbReference type="EMBL" id="CP003316">
    <property type="protein sequence ID" value="AFA38967.1"/>
    <property type="molecule type" value="Genomic_DNA"/>
</dbReference>
<name>H6Q8G0_PYROT</name>
<dbReference type="KEGG" id="pog:Pogu_0940"/>
<dbReference type="STRING" id="698757.Pogu_0940"/>
<gene>
    <name evidence="2" type="ordered locus">Pogu_0940</name>
</gene>